<evidence type="ECO:0000259" key="3">
    <source>
        <dbReference type="SMART" id="SM00829"/>
    </source>
</evidence>
<dbReference type="RefSeq" id="WP_126549026.1">
    <property type="nucleotide sequence ID" value="NZ_BIFS01000001.1"/>
</dbReference>
<dbReference type="GO" id="GO:0005829">
    <property type="term" value="C:cytosol"/>
    <property type="evidence" value="ECO:0007669"/>
    <property type="project" value="TreeGrafter"/>
</dbReference>
<dbReference type="SUPFAM" id="SSF51735">
    <property type="entry name" value="NAD(P)-binding Rossmann-fold domains"/>
    <property type="match status" value="1"/>
</dbReference>
<keyword evidence="2" id="KW-0560">Oxidoreductase</keyword>
<dbReference type="Gene3D" id="3.40.50.720">
    <property type="entry name" value="NAD(P)-binding Rossmann-like Domain"/>
    <property type="match status" value="1"/>
</dbReference>
<dbReference type="InterPro" id="IPR011032">
    <property type="entry name" value="GroES-like_sf"/>
</dbReference>
<organism evidence="4 5">
    <name type="scientific">Dictyobacter kobayashii</name>
    <dbReference type="NCBI Taxonomy" id="2014872"/>
    <lineage>
        <taxon>Bacteria</taxon>
        <taxon>Bacillati</taxon>
        <taxon>Chloroflexota</taxon>
        <taxon>Ktedonobacteria</taxon>
        <taxon>Ktedonobacterales</taxon>
        <taxon>Dictyobacteraceae</taxon>
        <taxon>Dictyobacter</taxon>
    </lineage>
</organism>
<dbReference type="Pfam" id="PF00107">
    <property type="entry name" value="ADH_zinc_N"/>
    <property type="match status" value="1"/>
</dbReference>
<evidence type="ECO:0000313" key="4">
    <source>
        <dbReference type="EMBL" id="GCE17325.1"/>
    </source>
</evidence>
<dbReference type="GO" id="GO:0070402">
    <property type="term" value="F:NADPH binding"/>
    <property type="evidence" value="ECO:0007669"/>
    <property type="project" value="TreeGrafter"/>
</dbReference>
<protein>
    <submittedName>
        <fullName evidence="4">Quinone oxidoreductase</fullName>
    </submittedName>
</protein>
<dbReference type="PROSITE" id="PS01162">
    <property type="entry name" value="QOR_ZETA_CRYSTAL"/>
    <property type="match status" value="1"/>
</dbReference>
<reference evidence="5" key="1">
    <citation type="submission" date="2018-12" db="EMBL/GenBank/DDBJ databases">
        <title>Tengunoibacter tsumagoiensis gen. nov., sp. nov., Dictyobacter kobayashii sp. nov., D. alpinus sp. nov., and D. joshuensis sp. nov. and description of Dictyobacteraceae fam. nov. within the order Ktedonobacterales isolated from Tengu-no-mugimeshi.</title>
        <authorList>
            <person name="Wang C.M."/>
            <person name="Zheng Y."/>
            <person name="Sakai Y."/>
            <person name="Toyoda A."/>
            <person name="Minakuchi Y."/>
            <person name="Abe K."/>
            <person name="Yokota A."/>
            <person name="Yabe S."/>
        </authorList>
    </citation>
    <scope>NUCLEOTIDE SEQUENCE [LARGE SCALE GENOMIC DNA]</scope>
    <source>
        <strain evidence="5">Uno11</strain>
    </source>
</reference>
<dbReference type="GO" id="GO:0035925">
    <property type="term" value="F:mRNA 3'-UTR AU-rich region binding"/>
    <property type="evidence" value="ECO:0007669"/>
    <property type="project" value="TreeGrafter"/>
</dbReference>
<dbReference type="GO" id="GO:0008270">
    <property type="term" value="F:zinc ion binding"/>
    <property type="evidence" value="ECO:0007669"/>
    <property type="project" value="InterPro"/>
</dbReference>
<accession>A0A402AE02</accession>
<dbReference type="Pfam" id="PF08240">
    <property type="entry name" value="ADH_N"/>
    <property type="match status" value="1"/>
</dbReference>
<dbReference type="PANTHER" id="PTHR48106:SF13">
    <property type="entry name" value="QUINONE OXIDOREDUCTASE-RELATED"/>
    <property type="match status" value="1"/>
</dbReference>
<dbReference type="AlphaFoldDB" id="A0A402AE02"/>
<dbReference type="EMBL" id="BIFS01000001">
    <property type="protein sequence ID" value="GCE17325.1"/>
    <property type="molecule type" value="Genomic_DNA"/>
</dbReference>
<dbReference type="PANTHER" id="PTHR48106">
    <property type="entry name" value="QUINONE OXIDOREDUCTASE PIG3-RELATED"/>
    <property type="match status" value="1"/>
</dbReference>
<keyword evidence="1" id="KW-0521">NADP</keyword>
<dbReference type="OrthoDB" id="9792162at2"/>
<dbReference type="Proteomes" id="UP000287188">
    <property type="component" value="Unassembled WGS sequence"/>
</dbReference>
<name>A0A402AE02_9CHLR</name>
<dbReference type="InterPro" id="IPR002364">
    <property type="entry name" value="Quin_OxRdtase/zeta-crystal_CS"/>
</dbReference>
<evidence type="ECO:0000256" key="2">
    <source>
        <dbReference type="ARBA" id="ARBA00023002"/>
    </source>
</evidence>
<dbReference type="InterPro" id="IPR020843">
    <property type="entry name" value="ER"/>
</dbReference>
<comment type="caution">
    <text evidence="4">The sequence shown here is derived from an EMBL/GenBank/DDBJ whole genome shotgun (WGS) entry which is preliminary data.</text>
</comment>
<dbReference type="InterPro" id="IPR013154">
    <property type="entry name" value="ADH-like_N"/>
</dbReference>
<feature type="domain" description="Enoyl reductase (ER)" evidence="3">
    <location>
        <begin position="10"/>
        <end position="318"/>
    </location>
</feature>
<dbReference type="Gene3D" id="3.90.180.10">
    <property type="entry name" value="Medium-chain alcohol dehydrogenases, catalytic domain"/>
    <property type="match status" value="1"/>
</dbReference>
<proteinExistence type="predicted"/>
<dbReference type="InterPro" id="IPR036291">
    <property type="entry name" value="NAD(P)-bd_dom_sf"/>
</dbReference>
<gene>
    <name evidence="4" type="primary">qor</name>
    <name evidence="4" type="ORF">KDK_11250</name>
</gene>
<evidence type="ECO:0000256" key="1">
    <source>
        <dbReference type="ARBA" id="ARBA00022857"/>
    </source>
</evidence>
<sequence>MKAIRIQERGAIDVMKVTEIERPQPAQGQVLIKVAVAGINYADIGQRTGAYPYLMPLPLTLGFEAAGVIEEVGAGVSELSLGTRVVSLVDGGYAEYALANATDIIVLPEAVSFAEAVMIPVQGQTAYLALQAARLHQGDQVLVHSAAGGVGSIAIQLAKLLGASTVIGTTTSAEKVEYIRSLGADVVINTKDASWVEQVLQATGGRGVDVLLETIGGEIGQQSLGCIAPFGRMMVYGTLTGAPTLFAAQALTGKCISVIGYNTNIQSLADQMHASHELLKYISSKQLHVIHDSAFPLDRAVEAHQAIQAGKTRGKVILTN</sequence>
<dbReference type="SMART" id="SM00829">
    <property type="entry name" value="PKS_ER"/>
    <property type="match status" value="1"/>
</dbReference>
<dbReference type="SUPFAM" id="SSF50129">
    <property type="entry name" value="GroES-like"/>
    <property type="match status" value="1"/>
</dbReference>
<dbReference type="GO" id="GO:0003960">
    <property type="term" value="F:quinone reductase (NADPH) activity"/>
    <property type="evidence" value="ECO:0007669"/>
    <property type="project" value="TreeGrafter"/>
</dbReference>
<keyword evidence="5" id="KW-1185">Reference proteome</keyword>
<dbReference type="InterPro" id="IPR013149">
    <property type="entry name" value="ADH-like_C"/>
</dbReference>
<evidence type="ECO:0000313" key="5">
    <source>
        <dbReference type="Proteomes" id="UP000287188"/>
    </source>
</evidence>